<dbReference type="GeneID" id="39474115"/>
<reference evidence="1 2" key="1">
    <citation type="journal article" date="2011" name="PLoS Pathog.">
        <title>Dynamic evolution of pathogenicity revealed by sequencing and comparative genomics of 19 Pseudomonas syringae isolates.</title>
        <authorList>
            <person name="Baltrus D.A."/>
            <person name="Nishimura M.T."/>
            <person name="Romanchuk A."/>
            <person name="Chang J.H."/>
            <person name="Mukhtar M.S."/>
            <person name="Cherkis K."/>
            <person name="Roach J."/>
            <person name="Grant S.R."/>
            <person name="Jones C.D."/>
            <person name="Dangl J.L."/>
        </authorList>
    </citation>
    <scope>NUCLEOTIDE SEQUENCE [LARGE SCALE GENOMIC DNA]</scope>
    <source>
        <strain evidence="1 2">M301315</strain>
    </source>
</reference>
<dbReference type="EMBL" id="CP031226">
    <property type="protein sequence ID" value="AXH59646.1"/>
    <property type="molecule type" value="Genomic_DNA"/>
</dbReference>
<keyword evidence="1" id="KW-0614">Plasmid</keyword>
<protein>
    <submittedName>
        <fullName evidence="1">Uncharacterized protein</fullName>
    </submittedName>
</protein>
<accession>A0AAD0M6C9</accession>
<geneLocation type="plasmid" evidence="2">
    <name>pmppla107</name>
</geneLocation>
<evidence type="ECO:0000313" key="2">
    <source>
        <dbReference type="Proteomes" id="UP000006426"/>
    </source>
</evidence>
<gene>
    <name evidence="1" type="ORF">PLA107_030955</name>
</gene>
<dbReference type="Proteomes" id="UP000006426">
    <property type="component" value="Plasmid pmppla107"/>
</dbReference>
<organism evidence="1 2">
    <name type="scientific">Pseudomonas amygdali pv. lachrymans str. M301315</name>
    <dbReference type="NCBI Taxonomy" id="629260"/>
    <lineage>
        <taxon>Bacteria</taxon>
        <taxon>Pseudomonadati</taxon>
        <taxon>Pseudomonadota</taxon>
        <taxon>Gammaproteobacteria</taxon>
        <taxon>Pseudomonadales</taxon>
        <taxon>Pseudomonadaceae</taxon>
        <taxon>Pseudomonas</taxon>
        <taxon>Pseudomonas amygdali</taxon>
    </lineage>
</organism>
<dbReference type="RefSeq" id="WP_005742121.1">
    <property type="nucleotide sequence ID" value="NZ_CP031226.1"/>
</dbReference>
<name>A0AAD0M6C9_PSEAV</name>
<proteinExistence type="predicted"/>
<sequence>MSPNQPVTRQDLADQLQPLAFECYSLDWFCAGKDAPLSSQEAAVGLEQFNAVAKNCQTLFIQAQGLFSDFQEMDAWGRASNLSKYLDDYVIPFALGLESDLLTRVSRWVGDGLQVFHFLDDHPSKAAMMTRRLSMRAPYPGNHPGTEPPLTPPAFFYNGQFRHAFLHKMMFRSEVDKCIHTICEGARQNVVQAAVWINTIHKAADEHPATGEQIKELIGEHLMSTPVEGLEALREYILGRHAPSGLECSERATKLFGGLVYRQLSPDDISSQLSMLRLNDRYFTSLFLTELNRSLVDSTKHFDNNERGDEYDAGPQGARQFKELFDQLALSAQDLAVIAMSVAGKYSPGKQMDLMELPVADQVEMVLADVHRDSMVTVNPEGNLRHSVLSAILKAMPVDLVSEISQKSDASRMLTYKLTGQKSHLRGLQNKKLLDSVMGSDLGL</sequence>
<dbReference type="AlphaFoldDB" id="A0AAD0M6C9"/>
<evidence type="ECO:0000313" key="1">
    <source>
        <dbReference type="EMBL" id="AXH59646.1"/>
    </source>
</evidence>